<accession>A0AB39HHB1</accession>
<dbReference type="KEGG" id="vih:AB0763_05765"/>
<reference evidence="3" key="1">
    <citation type="submission" date="2024-07" db="EMBL/GenBank/DDBJ databases">
        <title>Genome Analysis of a Potential Novel Vibrio Species Secreting pH- and Thermo-stable Alginate Lyase and its Application in Producing Alginate Oligosaccharides.</title>
        <authorList>
            <person name="Huang H."/>
            <person name="Bao K."/>
        </authorList>
    </citation>
    <scope>NUCLEOTIDE SEQUENCE</scope>
    <source>
        <strain evidence="3">HB236076</strain>
    </source>
</reference>
<dbReference type="GO" id="GO:0016020">
    <property type="term" value="C:membrane"/>
    <property type="evidence" value="ECO:0007669"/>
    <property type="project" value="InterPro"/>
</dbReference>
<organism evidence="3">
    <name type="scientific">Vibrio sp. HB236076</name>
    <dbReference type="NCBI Taxonomy" id="3232307"/>
    <lineage>
        <taxon>Bacteria</taxon>
        <taxon>Pseudomonadati</taxon>
        <taxon>Pseudomonadota</taxon>
        <taxon>Gammaproteobacteria</taxon>
        <taxon>Vibrionales</taxon>
        <taxon>Vibrionaceae</taxon>
        <taxon>Vibrio</taxon>
    </lineage>
</organism>
<feature type="transmembrane region" description="Helical" evidence="1">
    <location>
        <begin position="7"/>
        <end position="29"/>
    </location>
</feature>
<dbReference type="NCBIfam" id="NF008676">
    <property type="entry name" value="PRK11689.1"/>
    <property type="match status" value="1"/>
</dbReference>
<feature type="transmembrane region" description="Helical" evidence="1">
    <location>
        <begin position="187"/>
        <end position="205"/>
    </location>
</feature>
<evidence type="ECO:0000313" key="3">
    <source>
        <dbReference type="EMBL" id="XDK26144.1"/>
    </source>
</evidence>
<sequence>MTHQFKFTLFGIIAILCWSALLAVARLAMEQLGPATGSALIYTLATLLLGRVIGFPSLSKIKLNYLLCAGVLFVSYEILLALSLGYADSRLQTVQVSIVNYLWPALTVWFATFGQQKIKHPLVLYLALLTAFVGVALTLVTDIKQGLFSLVTSIESNPTVFIMVFSGALIWAVYCNFTKKHSDQPNLISYFFLFTALSLWIKVAFSDEPPLTFSALLNPMVLLSAILVATGYGLWNVAIVKGNFMLLATLSYFTPISSALLSSILLTTTLPAQFWPGVLLVTLGSLLCWKVTRTKKHTS</sequence>
<keyword evidence="1" id="KW-0812">Transmembrane</keyword>
<proteinExistence type="predicted"/>
<keyword evidence="1" id="KW-1133">Transmembrane helix</keyword>
<feature type="domain" description="EamA" evidence="2">
    <location>
        <begin position="162"/>
        <end position="287"/>
    </location>
</feature>
<evidence type="ECO:0000256" key="1">
    <source>
        <dbReference type="SAM" id="Phobius"/>
    </source>
</evidence>
<feature type="transmembrane region" description="Helical" evidence="1">
    <location>
        <begin position="65"/>
        <end position="87"/>
    </location>
</feature>
<dbReference type="InterPro" id="IPR037185">
    <property type="entry name" value="EmrE-like"/>
</dbReference>
<dbReference type="EMBL" id="CP162601">
    <property type="protein sequence ID" value="XDK26144.1"/>
    <property type="molecule type" value="Genomic_DNA"/>
</dbReference>
<dbReference type="RefSeq" id="WP_306101688.1">
    <property type="nucleotide sequence ID" value="NZ_CP162601.1"/>
</dbReference>
<protein>
    <submittedName>
        <fullName evidence="3">Aromatic amino acid DMT transporter YddG</fullName>
    </submittedName>
</protein>
<feature type="transmembrane region" description="Helical" evidence="1">
    <location>
        <begin position="272"/>
        <end position="289"/>
    </location>
</feature>
<dbReference type="AlphaFoldDB" id="A0AB39HHB1"/>
<dbReference type="SUPFAM" id="SSF103481">
    <property type="entry name" value="Multidrug resistance efflux transporter EmrE"/>
    <property type="match status" value="1"/>
</dbReference>
<feature type="transmembrane region" description="Helical" evidence="1">
    <location>
        <begin position="93"/>
        <end position="110"/>
    </location>
</feature>
<feature type="transmembrane region" description="Helical" evidence="1">
    <location>
        <begin position="244"/>
        <end position="266"/>
    </location>
</feature>
<keyword evidence="1" id="KW-0472">Membrane</keyword>
<feature type="transmembrane region" description="Helical" evidence="1">
    <location>
        <begin position="122"/>
        <end position="140"/>
    </location>
</feature>
<dbReference type="Pfam" id="PF00892">
    <property type="entry name" value="EamA"/>
    <property type="match status" value="1"/>
</dbReference>
<evidence type="ECO:0000259" key="2">
    <source>
        <dbReference type="Pfam" id="PF00892"/>
    </source>
</evidence>
<feature type="transmembrane region" description="Helical" evidence="1">
    <location>
        <begin position="211"/>
        <end position="232"/>
    </location>
</feature>
<gene>
    <name evidence="3" type="primary">yddG</name>
    <name evidence="3" type="ORF">AB0763_05765</name>
</gene>
<feature type="transmembrane region" description="Helical" evidence="1">
    <location>
        <begin position="160"/>
        <end position="178"/>
    </location>
</feature>
<feature type="transmembrane region" description="Helical" evidence="1">
    <location>
        <begin position="35"/>
        <end position="53"/>
    </location>
</feature>
<dbReference type="InterPro" id="IPR000620">
    <property type="entry name" value="EamA_dom"/>
</dbReference>
<name>A0AB39HHB1_9VIBR</name>